<name>A0A9P0AKD2_BEMTA</name>
<gene>
    <name evidence="2" type="ORF">BEMITA_LOCUS12038</name>
</gene>
<evidence type="ECO:0000313" key="3">
    <source>
        <dbReference type="Proteomes" id="UP001152759"/>
    </source>
</evidence>
<evidence type="ECO:0000313" key="2">
    <source>
        <dbReference type="EMBL" id="CAH0393665.1"/>
    </source>
</evidence>
<accession>A0A9P0AKD2</accession>
<evidence type="ECO:0000256" key="1">
    <source>
        <dbReference type="SAM" id="SignalP"/>
    </source>
</evidence>
<feature type="signal peptide" evidence="1">
    <location>
        <begin position="1"/>
        <end position="19"/>
    </location>
</feature>
<keyword evidence="3" id="KW-1185">Reference proteome</keyword>
<keyword evidence="1" id="KW-0732">Signal</keyword>
<protein>
    <recommendedName>
        <fullName evidence="4">Cuticular protein</fullName>
    </recommendedName>
</protein>
<dbReference type="AlphaFoldDB" id="A0A9P0AKD2"/>
<dbReference type="Proteomes" id="UP001152759">
    <property type="component" value="Chromosome 7"/>
</dbReference>
<reference evidence="2" key="1">
    <citation type="submission" date="2021-12" db="EMBL/GenBank/DDBJ databases">
        <authorList>
            <person name="King R."/>
        </authorList>
    </citation>
    <scope>NUCLEOTIDE SEQUENCE</scope>
</reference>
<proteinExistence type="predicted"/>
<feature type="chain" id="PRO_5040476325" description="Cuticular protein" evidence="1">
    <location>
        <begin position="20"/>
        <end position="120"/>
    </location>
</feature>
<evidence type="ECO:0008006" key="4">
    <source>
        <dbReference type="Google" id="ProtNLM"/>
    </source>
</evidence>
<organism evidence="2 3">
    <name type="scientific">Bemisia tabaci</name>
    <name type="common">Sweetpotato whitefly</name>
    <name type="synonym">Aleurodes tabaci</name>
    <dbReference type="NCBI Taxonomy" id="7038"/>
    <lineage>
        <taxon>Eukaryota</taxon>
        <taxon>Metazoa</taxon>
        <taxon>Ecdysozoa</taxon>
        <taxon>Arthropoda</taxon>
        <taxon>Hexapoda</taxon>
        <taxon>Insecta</taxon>
        <taxon>Pterygota</taxon>
        <taxon>Neoptera</taxon>
        <taxon>Paraneoptera</taxon>
        <taxon>Hemiptera</taxon>
        <taxon>Sternorrhyncha</taxon>
        <taxon>Aleyrodoidea</taxon>
        <taxon>Aleyrodidae</taxon>
        <taxon>Aleyrodinae</taxon>
        <taxon>Bemisia</taxon>
    </lineage>
</organism>
<dbReference type="EMBL" id="OU963868">
    <property type="protein sequence ID" value="CAH0393665.1"/>
    <property type="molecule type" value="Genomic_DNA"/>
</dbReference>
<sequence length="120" mass="12836">MAVAVVIVVALAALNLAAAYPYPHARMSCPKPPLPEIEPQVIKSYAPVPATFGPQAPAVIEHVSAPFEINYFGKPYIIKHKQSAALNVFTQTPVVVDEYAAPVVSEAAAPTRGHRRRGLP</sequence>